<accession>A0A8K1GQ65</accession>
<evidence type="ECO:0000313" key="1">
    <source>
        <dbReference type="EMBL" id="TRZ22707.1"/>
    </source>
</evidence>
<comment type="caution">
    <text evidence="1">The sequence shown here is derived from an EMBL/GenBank/DDBJ whole genome shotgun (WGS) entry which is preliminary data.</text>
</comment>
<dbReference type="AlphaFoldDB" id="A0A8K1GQ65"/>
<sequence length="87" mass="9622">MISLVENLGSGASVNSNGIPVSCTQINHQEVTDDAESKNERRKHLKWNNEAMRNFTAEKTLDDWGIAEDVNDPILLICLKKGKAIKG</sequence>
<evidence type="ECO:0000313" key="2">
    <source>
        <dbReference type="Proteomes" id="UP000796761"/>
    </source>
</evidence>
<dbReference type="EMBL" id="SWJQ01000090">
    <property type="protein sequence ID" value="TRZ22707.1"/>
    <property type="molecule type" value="Genomic_DNA"/>
</dbReference>
<name>A0A8K1GQ65_9PASS</name>
<dbReference type="Proteomes" id="UP000796761">
    <property type="component" value="Unassembled WGS sequence"/>
</dbReference>
<proteinExistence type="predicted"/>
<protein>
    <submittedName>
        <fullName evidence="1">Uncharacterized protein</fullName>
    </submittedName>
</protein>
<reference evidence="1" key="1">
    <citation type="submission" date="2019-04" db="EMBL/GenBank/DDBJ databases">
        <title>Genome assembly of Zosterops borbonicus 15179.</title>
        <authorList>
            <person name="Leroy T."/>
            <person name="Anselmetti Y."/>
            <person name="Tilak M.-K."/>
            <person name="Nabholz B."/>
        </authorList>
    </citation>
    <scope>NUCLEOTIDE SEQUENCE</scope>
    <source>
        <strain evidence="1">HGM_15179</strain>
        <tissue evidence="1">Muscle</tissue>
    </source>
</reference>
<gene>
    <name evidence="1" type="ORF">HGM15179_004415</name>
</gene>
<organism evidence="1 2">
    <name type="scientific">Zosterops borbonicus</name>
    <dbReference type="NCBI Taxonomy" id="364589"/>
    <lineage>
        <taxon>Eukaryota</taxon>
        <taxon>Metazoa</taxon>
        <taxon>Chordata</taxon>
        <taxon>Craniata</taxon>
        <taxon>Vertebrata</taxon>
        <taxon>Euteleostomi</taxon>
        <taxon>Archelosauria</taxon>
        <taxon>Archosauria</taxon>
        <taxon>Dinosauria</taxon>
        <taxon>Saurischia</taxon>
        <taxon>Theropoda</taxon>
        <taxon>Coelurosauria</taxon>
        <taxon>Aves</taxon>
        <taxon>Neognathae</taxon>
        <taxon>Neoaves</taxon>
        <taxon>Telluraves</taxon>
        <taxon>Australaves</taxon>
        <taxon>Passeriformes</taxon>
        <taxon>Sylvioidea</taxon>
        <taxon>Zosteropidae</taxon>
        <taxon>Zosterops</taxon>
    </lineage>
</organism>
<keyword evidence="2" id="KW-1185">Reference proteome</keyword>